<sequence>MSLISNCIFFALLRVFLLIPSEPSIRSQRREAALTPKERAPLDCIPSVHKLSENLDRGPPTEGEAPSSRGGPRSILGEGGDEEGEEFVEEEESEKNEVEAALAGSPEAPEAPNLAFSNQPIVSQAEPNFLKMIEKMTPFLG</sequence>
<evidence type="ECO:0000256" key="1">
    <source>
        <dbReference type="SAM" id="MobiDB-lite"/>
    </source>
</evidence>
<evidence type="ECO:0000313" key="3">
    <source>
        <dbReference type="EMBL" id="MBW0483167.1"/>
    </source>
</evidence>
<gene>
    <name evidence="3" type="ORF">O181_022882</name>
</gene>
<evidence type="ECO:0000256" key="2">
    <source>
        <dbReference type="SAM" id="SignalP"/>
    </source>
</evidence>
<feature type="compositionally biased region" description="Basic and acidic residues" evidence="1">
    <location>
        <begin position="30"/>
        <end position="41"/>
    </location>
</feature>
<keyword evidence="2" id="KW-0732">Signal</keyword>
<reference evidence="3" key="1">
    <citation type="submission" date="2021-03" db="EMBL/GenBank/DDBJ databases">
        <title>Draft genome sequence of rust myrtle Austropuccinia psidii MF-1, a brazilian biotype.</title>
        <authorList>
            <person name="Quecine M.C."/>
            <person name="Pachon D.M.R."/>
            <person name="Bonatelli M.L."/>
            <person name="Correr F.H."/>
            <person name="Franceschini L.M."/>
            <person name="Leite T.F."/>
            <person name="Margarido G.R.A."/>
            <person name="Almeida C.A."/>
            <person name="Ferrarezi J.A."/>
            <person name="Labate C.A."/>
        </authorList>
    </citation>
    <scope>NUCLEOTIDE SEQUENCE</scope>
    <source>
        <strain evidence="3">MF-1</strain>
    </source>
</reference>
<feature type="region of interest" description="Disordered" evidence="1">
    <location>
        <begin position="30"/>
        <end position="120"/>
    </location>
</feature>
<feature type="chain" id="PRO_5040360475" evidence="2">
    <location>
        <begin position="28"/>
        <end position="141"/>
    </location>
</feature>
<dbReference type="AlphaFoldDB" id="A0A9Q3CIG4"/>
<dbReference type="EMBL" id="AVOT02007105">
    <property type="protein sequence ID" value="MBW0483167.1"/>
    <property type="molecule type" value="Genomic_DNA"/>
</dbReference>
<feature type="signal peptide" evidence="2">
    <location>
        <begin position="1"/>
        <end position="27"/>
    </location>
</feature>
<keyword evidence="4" id="KW-1185">Reference proteome</keyword>
<organism evidence="3 4">
    <name type="scientific">Austropuccinia psidii MF-1</name>
    <dbReference type="NCBI Taxonomy" id="1389203"/>
    <lineage>
        <taxon>Eukaryota</taxon>
        <taxon>Fungi</taxon>
        <taxon>Dikarya</taxon>
        <taxon>Basidiomycota</taxon>
        <taxon>Pucciniomycotina</taxon>
        <taxon>Pucciniomycetes</taxon>
        <taxon>Pucciniales</taxon>
        <taxon>Sphaerophragmiaceae</taxon>
        <taxon>Austropuccinia</taxon>
    </lineage>
</organism>
<evidence type="ECO:0000313" key="4">
    <source>
        <dbReference type="Proteomes" id="UP000765509"/>
    </source>
</evidence>
<proteinExistence type="predicted"/>
<accession>A0A9Q3CIG4</accession>
<dbReference type="Proteomes" id="UP000765509">
    <property type="component" value="Unassembled WGS sequence"/>
</dbReference>
<name>A0A9Q3CIG4_9BASI</name>
<comment type="caution">
    <text evidence="3">The sequence shown here is derived from an EMBL/GenBank/DDBJ whole genome shotgun (WGS) entry which is preliminary data.</text>
</comment>
<feature type="compositionally biased region" description="Acidic residues" evidence="1">
    <location>
        <begin position="79"/>
        <end position="94"/>
    </location>
</feature>
<protein>
    <submittedName>
        <fullName evidence="3">Uncharacterized protein</fullName>
    </submittedName>
</protein>